<evidence type="ECO:0000313" key="1">
    <source>
        <dbReference type="EMBL" id="QNU67419.1"/>
    </source>
</evidence>
<dbReference type="Pfam" id="PF13707">
    <property type="entry name" value="RloB"/>
    <property type="match status" value="1"/>
</dbReference>
<protein>
    <submittedName>
        <fullName evidence="1">RloB domain-containing protein</fullName>
    </submittedName>
</protein>
<dbReference type="KEGG" id="rher:EHE19_002475"/>
<sequence length="217" mass="25322">MPKTTLTPERKVAIEKQFLGRIIIFCEGMTEKLYLDYFANIINKKNKYTDIKIETESANGNSRKVFNFANNFMESESNNRKYINYTKYLIFDCDSPKDIQSVINDMIASTKEYNLLVSNFLFEVWLLMHFEIVDSKMSKKKIYEKLGIHLANDYVKANAGTIREIIRKGSVEDAIKNAQKLYELHESAGNKIENNIKDMNPYTNVHKLLEQFMLEIS</sequence>
<reference evidence="1 2" key="1">
    <citation type="submission" date="2020-09" db="EMBL/GenBank/DDBJ databases">
        <title>Characterization and genome sequencing of Ruminiclostridium sp. nov. MA18.</title>
        <authorList>
            <person name="Rettenmaier R."/>
            <person name="Kowollik M.-L."/>
            <person name="Liebl W."/>
            <person name="Zverlov V."/>
        </authorList>
    </citation>
    <scope>NUCLEOTIDE SEQUENCE [LARGE SCALE GENOMIC DNA]</scope>
    <source>
        <strain evidence="1 2">MA18</strain>
    </source>
</reference>
<gene>
    <name evidence="1" type="ORF">EHE19_002475</name>
</gene>
<organism evidence="1 2">
    <name type="scientific">Ruminiclostridium herbifermentans</name>
    <dbReference type="NCBI Taxonomy" id="2488810"/>
    <lineage>
        <taxon>Bacteria</taxon>
        <taxon>Bacillati</taxon>
        <taxon>Bacillota</taxon>
        <taxon>Clostridia</taxon>
        <taxon>Eubacteriales</taxon>
        <taxon>Oscillospiraceae</taxon>
        <taxon>Ruminiclostridium</taxon>
    </lineage>
</organism>
<name>A0A4U7JH98_9FIRM</name>
<keyword evidence="2" id="KW-1185">Reference proteome</keyword>
<dbReference type="RefSeq" id="WP_137697760.1">
    <property type="nucleotide sequence ID" value="NZ_CP061336.1"/>
</dbReference>
<dbReference type="EMBL" id="CP061336">
    <property type="protein sequence ID" value="QNU67419.1"/>
    <property type="molecule type" value="Genomic_DNA"/>
</dbReference>
<accession>A0A4U7JH98</accession>
<dbReference type="OrthoDB" id="9796523at2"/>
<evidence type="ECO:0000313" key="2">
    <source>
        <dbReference type="Proteomes" id="UP000306409"/>
    </source>
</evidence>
<dbReference type="InterPro" id="IPR025591">
    <property type="entry name" value="RloB"/>
</dbReference>
<proteinExistence type="predicted"/>
<dbReference type="Proteomes" id="UP000306409">
    <property type="component" value="Chromosome"/>
</dbReference>
<dbReference type="AlphaFoldDB" id="A0A4U7JH98"/>